<dbReference type="AlphaFoldDB" id="Q4MYI6"/>
<keyword evidence="1" id="KW-0472">Membrane</keyword>
<dbReference type="OMA" id="TFLYNIP"/>
<feature type="transmembrane region" description="Helical" evidence="1">
    <location>
        <begin position="59"/>
        <end position="78"/>
    </location>
</feature>
<keyword evidence="3" id="KW-1185">Reference proteome</keyword>
<feature type="transmembrane region" description="Helical" evidence="1">
    <location>
        <begin position="28"/>
        <end position="52"/>
    </location>
</feature>
<dbReference type="Proteomes" id="UP000001949">
    <property type="component" value="Unassembled WGS sequence"/>
</dbReference>
<dbReference type="eggNOG" id="ENOG502QXG5">
    <property type="taxonomic scope" value="Eukaryota"/>
</dbReference>
<protein>
    <submittedName>
        <fullName evidence="2">Uncharacterized protein</fullName>
    </submittedName>
</protein>
<dbReference type="InParanoid" id="Q4MYI6"/>
<gene>
    <name evidence="2" type="ordered locus">TP03_0855</name>
</gene>
<sequence>MSQFSGRGYPLGQDSSLPFSGFRFFVRFLYFSVIFQASISFVFFSLGVLFSLNSFHDHMVALYAFVFGVVTFLYNIPYRPVKNTVLLFFPKLEEDIVKHTFYFLIGIPGVGTSDSFQYQLGSILFSLVGFIGTIVSFRNQNLISSYMEPFTLPQQEP</sequence>
<dbReference type="KEGG" id="tpv:TP03_0855"/>
<comment type="caution">
    <text evidence="2">The sequence shown here is derived from an EMBL/GenBank/DDBJ whole genome shotgun (WGS) entry which is preliminary data.</text>
</comment>
<feature type="transmembrane region" description="Helical" evidence="1">
    <location>
        <begin position="118"/>
        <end position="137"/>
    </location>
</feature>
<keyword evidence="1" id="KW-1133">Transmembrane helix</keyword>
<evidence type="ECO:0000313" key="2">
    <source>
        <dbReference type="EMBL" id="EAN30696.1"/>
    </source>
</evidence>
<proteinExistence type="predicted"/>
<accession>Q4MYI6</accession>
<name>Q4MYI6_THEPA</name>
<dbReference type="RefSeq" id="XP_762979.1">
    <property type="nucleotide sequence ID" value="XM_757886.1"/>
</dbReference>
<evidence type="ECO:0000313" key="3">
    <source>
        <dbReference type="Proteomes" id="UP000001949"/>
    </source>
</evidence>
<dbReference type="GeneID" id="3499790"/>
<organism evidence="2 3">
    <name type="scientific">Theileria parva</name>
    <name type="common">East coast fever infection agent</name>
    <dbReference type="NCBI Taxonomy" id="5875"/>
    <lineage>
        <taxon>Eukaryota</taxon>
        <taxon>Sar</taxon>
        <taxon>Alveolata</taxon>
        <taxon>Apicomplexa</taxon>
        <taxon>Aconoidasida</taxon>
        <taxon>Piroplasmida</taxon>
        <taxon>Theileriidae</taxon>
        <taxon>Theileria</taxon>
    </lineage>
</organism>
<dbReference type="VEuPathDB" id="PiroplasmaDB:TpMuguga_03g00855"/>
<keyword evidence="1" id="KW-0812">Transmembrane</keyword>
<dbReference type="EMBL" id="AAGK01000006">
    <property type="protein sequence ID" value="EAN30696.1"/>
    <property type="molecule type" value="Genomic_DNA"/>
</dbReference>
<evidence type="ECO:0000256" key="1">
    <source>
        <dbReference type="SAM" id="Phobius"/>
    </source>
</evidence>
<reference evidence="2 3" key="1">
    <citation type="journal article" date="2005" name="Science">
        <title>Genome sequence of Theileria parva, a bovine pathogen that transforms lymphocytes.</title>
        <authorList>
            <person name="Gardner M.J."/>
            <person name="Bishop R."/>
            <person name="Shah T."/>
            <person name="de Villiers E.P."/>
            <person name="Carlton J.M."/>
            <person name="Hall N."/>
            <person name="Ren Q."/>
            <person name="Paulsen I.T."/>
            <person name="Pain A."/>
            <person name="Berriman M."/>
            <person name="Wilson R.J.M."/>
            <person name="Sato S."/>
            <person name="Ralph S.A."/>
            <person name="Mann D.J."/>
            <person name="Xiong Z."/>
            <person name="Shallom S.J."/>
            <person name="Weidman J."/>
            <person name="Jiang L."/>
            <person name="Lynn J."/>
            <person name="Weaver B."/>
            <person name="Shoaibi A."/>
            <person name="Domingo A.R."/>
            <person name="Wasawo D."/>
            <person name="Crabtree J."/>
            <person name="Wortman J.R."/>
            <person name="Haas B."/>
            <person name="Angiuoli S.V."/>
            <person name="Creasy T.H."/>
            <person name="Lu C."/>
            <person name="Suh B."/>
            <person name="Silva J.C."/>
            <person name="Utterback T.R."/>
            <person name="Feldblyum T.V."/>
            <person name="Pertea M."/>
            <person name="Allen J."/>
            <person name="Nierman W.C."/>
            <person name="Taracha E.L.N."/>
            <person name="Salzberg S.L."/>
            <person name="White O.R."/>
            <person name="Fitzhugh H.A."/>
            <person name="Morzaria S."/>
            <person name="Venter J.C."/>
            <person name="Fraser C.M."/>
            <person name="Nene V."/>
        </authorList>
    </citation>
    <scope>NUCLEOTIDE SEQUENCE [LARGE SCALE GENOMIC DNA]</scope>
    <source>
        <strain evidence="2 3">Muguga</strain>
    </source>
</reference>